<name>A0A2U1P914_ARTAN</name>
<dbReference type="EMBL" id="PKPP01001494">
    <property type="protein sequence ID" value="PWA82234.1"/>
    <property type="molecule type" value="Genomic_DNA"/>
</dbReference>
<accession>A0A2U1P914</accession>
<feature type="region of interest" description="Disordered" evidence="7">
    <location>
        <begin position="69"/>
        <end position="98"/>
    </location>
</feature>
<evidence type="ECO:0000313" key="9">
    <source>
        <dbReference type="EMBL" id="PWA82234.1"/>
    </source>
</evidence>
<dbReference type="InterPro" id="IPR044246">
    <property type="entry name" value="ZFP3-like"/>
</dbReference>
<evidence type="ECO:0000256" key="3">
    <source>
        <dbReference type="ARBA" id="ARBA00022771"/>
    </source>
</evidence>
<evidence type="ECO:0000256" key="2">
    <source>
        <dbReference type="ARBA" id="ARBA00022723"/>
    </source>
</evidence>
<evidence type="ECO:0000256" key="4">
    <source>
        <dbReference type="ARBA" id="ARBA00022833"/>
    </source>
</evidence>
<keyword evidence="4" id="KW-0862">Zinc</keyword>
<comment type="caution">
    <text evidence="9">The sequence shown here is derived from an EMBL/GenBank/DDBJ whole genome shotgun (WGS) entry which is preliminary data.</text>
</comment>
<keyword evidence="10" id="KW-1185">Reference proteome</keyword>
<dbReference type="GO" id="GO:0005634">
    <property type="term" value="C:nucleus"/>
    <property type="evidence" value="ECO:0007669"/>
    <property type="project" value="UniProtKB-SubCell"/>
</dbReference>
<comment type="subcellular location">
    <subcellularLocation>
        <location evidence="1">Nucleus</location>
    </subcellularLocation>
</comment>
<evidence type="ECO:0000259" key="8">
    <source>
        <dbReference type="PROSITE" id="PS50157"/>
    </source>
</evidence>
<evidence type="ECO:0000256" key="1">
    <source>
        <dbReference type="ARBA" id="ARBA00004123"/>
    </source>
</evidence>
<evidence type="ECO:0000256" key="7">
    <source>
        <dbReference type="SAM" id="MobiDB-lite"/>
    </source>
</evidence>
<evidence type="ECO:0000256" key="6">
    <source>
        <dbReference type="PROSITE-ProRule" id="PRU00042"/>
    </source>
</evidence>
<organism evidence="9 10">
    <name type="scientific">Artemisia annua</name>
    <name type="common">Sweet wormwood</name>
    <dbReference type="NCBI Taxonomy" id="35608"/>
    <lineage>
        <taxon>Eukaryota</taxon>
        <taxon>Viridiplantae</taxon>
        <taxon>Streptophyta</taxon>
        <taxon>Embryophyta</taxon>
        <taxon>Tracheophyta</taxon>
        <taxon>Spermatophyta</taxon>
        <taxon>Magnoliopsida</taxon>
        <taxon>eudicotyledons</taxon>
        <taxon>Gunneridae</taxon>
        <taxon>Pentapetalae</taxon>
        <taxon>asterids</taxon>
        <taxon>campanulids</taxon>
        <taxon>Asterales</taxon>
        <taxon>Asteraceae</taxon>
        <taxon>Asteroideae</taxon>
        <taxon>Anthemideae</taxon>
        <taxon>Artemisiinae</taxon>
        <taxon>Artemisia</taxon>
    </lineage>
</organism>
<proteinExistence type="predicted"/>
<dbReference type="PANTHER" id="PTHR47287:SF15">
    <property type="entry name" value="ZINC FINGER PROTEIN 3-LIKE"/>
    <property type="match status" value="1"/>
</dbReference>
<dbReference type="GO" id="GO:0009788">
    <property type="term" value="P:negative regulation of abscisic acid-activated signaling pathway"/>
    <property type="evidence" value="ECO:0007669"/>
    <property type="project" value="InterPro"/>
</dbReference>
<reference evidence="9 10" key="1">
    <citation type="journal article" date="2018" name="Mol. Plant">
        <title>The genome of Artemisia annua provides insight into the evolution of Asteraceae family and artemisinin biosynthesis.</title>
        <authorList>
            <person name="Shen Q."/>
            <person name="Zhang L."/>
            <person name="Liao Z."/>
            <person name="Wang S."/>
            <person name="Yan T."/>
            <person name="Shi P."/>
            <person name="Liu M."/>
            <person name="Fu X."/>
            <person name="Pan Q."/>
            <person name="Wang Y."/>
            <person name="Lv Z."/>
            <person name="Lu X."/>
            <person name="Zhang F."/>
            <person name="Jiang W."/>
            <person name="Ma Y."/>
            <person name="Chen M."/>
            <person name="Hao X."/>
            <person name="Li L."/>
            <person name="Tang Y."/>
            <person name="Lv G."/>
            <person name="Zhou Y."/>
            <person name="Sun X."/>
            <person name="Brodelius P.E."/>
            <person name="Rose J.K.C."/>
            <person name="Tang K."/>
        </authorList>
    </citation>
    <scope>NUCLEOTIDE SEQUENCE [LARGE SCALE GENOMIC DNA]</scope>
    <source>
        <strain evidence="10">cv. Huhao1</strain>
        <tissue evidence="9">Leaf</tissue>
    </source>
</reference>
<keyword evidence="2" id="KW-0479">Metal-binding</keyword>
<dbReference type="PANTHER" id="PTHR47287">
    <property type="entry name" value="C2H2 AND C2HC ZINC FINGERS SUPERFAMILY PROTEIN"/>
    <property type="match status" value="1"/>
</dbReference>
<dbReference type="PROSITE" id="PS50157">
    <property type="entry name" value="ZINC_FINGER_C2H2_2"/>
    <property type="match status" value="1"/>
</dbReference>
<evidence type="ECO:0000256" key="5">
    <source>
        <dbReference type="ARBA" id="ARBA00023242"/>
    </source>
</evidence>
<dbReference type="InterPro" id="IPR013087">
    <property type="entry name" value="Znf_C2H2_type"/>
</dbReference>
<evidence type="ECO:0000313" key="10">
    <source>
        <dbReference type="Proteomes" id="UP000245207"/>
    </source>
</evidence>
<dbReference type="AlphaFoldDB" id="A0A2U1P914"/>
<sequence>MSFLNLNYLPENDVNDEYSSSSSSSPLGNPNQRVFPCNYCRRKFYSSQALGGHQNAHKIERNLVKKSRELSSAVRPHSGYNQTMSRTGSSGLNHGRQVQPPATMEINHQEHVGRFGASEMENGVNYGYKSESVQEDFNQLDLSLRL</sequence>
<dbReference type="STRING" id="35608.A0A2U1P914"/>
<feature type="compositionally biased region" description="Polar residues" evidence="7">
    <location>
        <begin position="79"/>
        <end position="92"/>
    </location>
</feature>
<gene>
    <name evidence="9" type="ORF">CTI12_AA178900</name>
</gene>
<feature type="domain" description="C2H2-type" evidence="8">
    <location>
        <begin position="35"/>
        <end position="62"/>
    </location>
</feature>
<dbReference type="PROSITE" id="PS00028">
    <property type="entry name" value="ZINC_FINGER_C2H2_1"/>
    <property type="match status" value="1"/>
</dbReference>
<dbReference type="OrthoDB" id="1933825at2759"/>
<keyword evidence="3 6" id="KW-0863">Zinc-finger</keyword>
<keyword evidence="5" id="KW-0539">Nucleus</keyword>
<dbReference type="SUPFAM" id="SSF57667">
    <property type="entry name" value="beta-beta-alpha zinc fingers"/>
    <property type="match status" value="1"/>
</dbReference>
<protein>
    <submittedName>
        <fullName evidence="9">Zinc finger, C2H2</fullName>
    </submittedName>
</protein>
<dbReference type="Gene3D" id="3.30.160.60">
    <property type="entry name" value="Classic Zinc Finger"/>
    <property type="match status" value="1"/>
</dbReference>
<dbReference type="Proteomes" id="UP000245207">
    <property type="component" value="Unassembled WGS sequence"/>
</dbReference>
<dbReference type="GO" id="GO:0008270">
    <property type="term" value="F:zinc ion binding"/>
    <property type="evidence" value="ECO:0007669"/>
    <property type="project" value="UniProtKB-KW"/>
</dbReference>
<dbReference type="InterPro" id="IPR036236">
    <property type="entry name" value="Znf_C2H2_sf"/>
</dbReference>